<evidence type="ECO:0000313" key="3">
    <source>
        <dbReference type="EMBL" id="OHS94363.1"/>
    </source>
</evidence>
<keyword evidence="4" id="KW-1185">Reference proteome</keyword>
<gene>
    <name evidence="3" type="ORF">TRFO_11232</name>
</gene>
<evidence type="ECO:0000259" key="2">
    <source>
        <dbReference type="Pfam" id="PF11976"/>
    </source>
</evidence>
<feature type="region of interest" description="Disordered" evidence="1">
    <location>
        <begin position="1"/>
        <end position="89"/>
    </location>
</feature>
<feature type="compositionally biased region" description="Low complexity" evidence="1">
    <location>
        <begin position="57"/>
        <end position="73"/>
    </location>
</feature>
<dbReference type="RefSeq" id="XP_068347500.1">
    <property type="nucleotide sequence ID" value="XM_068495921.1"/>
</dbReference>
<feature type="compositionally biased region" description="Polar residues" evidence="1">
    <location>
        <begin position="31"/>
        <end position="56"/>
    </location>
</feature>
<dbReference type="VEuPathDB" id="TrichDB:TRFO_11232"/>
<dbReference type="OrthoDB" id="10569708at2759"/>
<dbReference type="Pfam" id="PF11976">
    <property type="entry name" value="Rad60-SLD"/>
    <property type="match status" value="1"/>
</dbReference>
<dbReference type="InterPro" id="IPR022617">
    <property type="entry name" value="Rad60/SUMO-like_dom"/>
</dbReference>
<proteinExistence type="predicted"/>
<comment type="caution">
    <text evidence="3">The sequence shown here is derived from an EMBL/GenBank/DDBJ whole genome shotgun (WGS) entry which is preliminary data.</text>
</comment>
<dbReference type="Proteomes" id="UP000179807">
    <property type="component" value="Unassembled WGS sequence"/>
</dbReference>
<protein>
    <recommendedName>
        <fullName evidence="2">Rad60/SUMO-like domain-containing protein</fullName>
    </recommendedName>
</protein>
<name>A0A1J4J9N5_9EUKA</name>
<feature type="domain" description="Rad60/SUMO-like" evidence="2">
    <location>
        <begin position="284"/>
        <end position="338"/>
    </location>
</feature>
<sequence length="338" mass="37419">MSKDEDLNFWMDSNSNVDESDVSSDSDIPMASSTPSRKASSQLTPPKNASSPNKILNSPGNISNNIQNNVPNQIYDTGPIASRTRSSSAQNNHIVHEILDDDDDDDDILPIISSSTANRNMSLPPELTADIDISNYDDERPVPLASSFESQSLDFVVQNLRRELHDLQEDGDDDSDQDVTLPMMPVVAPQKNEGDITLIFVFEADDFQAERILKKGQPFTAVFQTLPEKFESFDVQIDGLEYTPNEVMVELLDDYSKIVLVEPDKPASLEGLKKLAFVLPGGEKKKLALDPKSTFKEVLEKLGIPNGRLMFDGDTISLSQKIEDNDDLEDGDQIDVVV</sequence>
<organism evidence="3 4">
    <name type="scientific">Tritrichomonas foetus</name>
    <dbReference type="NCBI Taxonomy" id="1144522"/>
    <lineage>
        <taxon>Eukaryota</taxon>
        <taxon>Metamonada</taxon>
        <taxon>Parabasalia</taxon>
        <taxon>Tritrichomonadida</taxon>
        <taxon>Tritrichomonadidae</taxon>
        <taxon>Tritrichomonas</taxon>
    </lineage>
</organism>
<dbReference type="EMBL" id="MLAK01001326">
    <property type="protein sequence ID" value="OHS94363.1"/>
    <property type="molecule type" value="Genomic_DNA"/>
</dbReference>
<accession>A0A1J4J9N5</accession>
<dbReference type="GeneID" id="94830625"/>
<dbReference type="AlphaFoldDB" id="A0A1J4J9N5"/>
<dbReference type="Gene3D" id="3.10.20.90">
    <property type="entry name" value="Phosphatidylinositol 3-kinase Catalytic Subunit, Chain A, domain 1"/>
    <property type="match status" value="1"/>
</dbReference>
<reference evidence="3" key="1">
    <citation type="submission" date="2016-10" db="EMBL/GenBank/DDBJ databases">
        <authorList>
            <person name="Benchimol M."/>
            <person name="Almeida L.G."/>
            <person name="Vasconcelos A.T."/>
            <person name="Perreira-Neves A."/>
            <person name="Rosa I.A."/>
            <person name="Tasca T."/>
            <person name="Bogo M.R."/>
            <person name="de Souza W."/>
        </authorList>
    </citation>
    <scope>NUCLEOTIDE SEQUENCE [LARGE SCALE GENOMIC DNA]</scope>
    <source>
        <strain evidence="3">K</strain>
    </source>
</reference>
<evidence type="ECO:0000256" key="1">
    <source>
        <dbReference type="SAM" id="MobiDB-lite"/>
    </source>
</evidence>
<evidence type="ECO:0000313" key="4">
    <source>
        <dbReference type="Proteomes" id="UP000179807"/>
    </source>
</evidence>